<protein>
    <recommendedName>
        <fullName evidence="3">2-amino-4-hydroxy-6-hydroxymethyldihydropteridine diphosphokinase</fullName>
        <ecNumber evidence="3">2.7.6.3</ecNumber>
    </recommendedName>
</protein>
<dbReference type="InterPro" id="IPR000550">
    <property type="entry name" value="Hppk"/>
</dbReference>
<comment type="catalytic activity">
    <reaction evidence="1">
        <text>6-hydroxymethyl-7,8-dihydropterin + ATP = (7,8-dihydropterin-6-yl)methyl diphosphate + AMP + H(+)</text>
        <dbReference type="Rhea" id="RHEA:11412"/>
        <dbReference type="ChEBI" id="CHEBI:15378"/>
        <dbReference type="ChEBI" id="CHEBI:30616"/>
        <dbReference type="ChEBI" id="CHEBI:44841"/>
        <dbReference type="ChEBI" id="CHEBI:72950"/>
        <dbReference type="ChEBI" id="CHEBI:456215"/>
        <dbReference type="EC" id="2.7.6.3"/>
    </reaction>
</comment>
<gene>
    <name evidence="10" type="primary">folK</name>
    <name evidence="10" type="ORF">BU607_06610</name>
</gene>
<dbReference type="Gene3D" id="3.30.70.560">
    <property type="entry name" value="7,8-Dihydro-6-hydroxymethylpterin-pyrophosphokinase HPPK"/>
    <property type="match status" value="1"/>
</dbReference>
<dbReference type="NCBIfam" id="TIGR01498">
    <property type="entry name" value="folK"/>
    <property type="match status" value="1"/>
</dbReference>
<sequence>MVHAYLGLGSNVGDRVAQLEEAIRLLNEADNVTVSQRSSIYETEPVGYVDQPQFLNQCVEVETSLTPHALLEVCQYIEQQLHRVRTIRWGPRTLDVDILLYDDKIIKEDDLTVPHPRMLERSFVLIPLNEIAADVIEPQSQQSIQSFVEADDSVKKFKD</sequence>
<evidence type="ECO:0000256" key="7">
    <source>
        <dbReference type="ARBA" id="ARBA00022840"/>
    </source>
</evidence>
<evidence type="ECO:0000313" key="11">
    <source>
        <dbReference type="Proteomes" id="UP000242694"/>
    </source>
</evidence>
<keyword evidence="4" id="KW-0808">Transferase</keyword>
<dbReference type="PROSITE" id="PS00794">
    <property type="entry name" value="HPPK"/>
    <property type="match status" value="1"/>
</dbReference>
<dbReference type="Pfam" id="PF01288">
    <property type="entry name" value="HPPK"/>
    <property type="match status" value="1"/>
</dbReference>
<evidence type="ECO:0000256" key="3">
    <source>
        <dbReference type="ARBA" id="ARBA00013253"/>
    </source>
</evidence>
<evidence type="ECO:0000256" key="2">
    <source>
        <dbReference type="ARBA" id="ARBA00005051"/>
    </source>
</evidence>
<dbReference type="SUPFAM" id="SSF55083">
    <property type="entry name" value="6-hydroxymethyl-7,8-dihydropterin pyrophosphokinase, HPPK"/>
    <property type="match status" value="1"/>
</dbReference>
<reference evidence="10 11" key="1">
    <citation type="journal article" date="2016" name="Front. Microbiol.">
        <title>Comprehensive Phylogenetic Analysis of Bovine Non-aureus Staphylococci Species Based on Whole-Genome Sequencing.</title>
        <authorList>
            <person name="Naushad S."/>
            <person name="Barkema H.W."/>
            <person name="Luby C."/>
            <person name="Condas L.A."/>
            <person name="Nobrega D.B."/>
            <person name="Carson D.A."/>
            <person name="De Buck J."/>
        </authorList>
    </citation>
    <scope>NUCLEOTIDE SEQUENCE [LARGE SCALE GENOMIC DNA]</scope>
    <source>
        <strain evidence="10 11">SNUC 993</strain>
    </source>
</reference>
<dbReference type="PANTHER" id="PTHR43071">
    <property type="entry name" value="2-AMINO-4-HYDROXY-6-HYDROXYMETHYLDIHYDROPTERIDINE PYROPHOSPHOKINASE"/>
    <property type="match status" value="1"/>
</dbReference>
<feature type="domain" description="7,8-dihydro-6-hydroxymethylpterin-pyrophosphokinase" evidence="9">
    <location>
        <begin position="88"/>
        <end position="99"/>
    </location>
</feature>
<comment type="caution">
    <text evidence="10">The sequence shown here is derived from an EMBL/GenBank/DDBJ whole genome shotgun (WGS) entry which is preliminary data.</text>
</comment>
<keyword evidence="5" id="KW-0547">Nucleotide-binding</keyword>
<keyword evidence="6" id="KW-0418">Kinase</keyword>
<keyword evidence="7" id="KW-0067">ATP-binding</keyword>
<dbReference type="CDD" id="cd00483">
    <property type="entry name" value="HPPK"/>
    <property type="match status" value="1"/>
</dbReference>
<name>A0ABX5IE50_9STAP</name>
<keyword evidence="8" id="KW-0289">Folate biosynthesis</keyword>
<evidence type="ECO:0000313" key="10">
    <source>
        <dbReference type="EMBL" id="PTH18097.1"/>
    </source>
</evidence>
<dbReference type="PANTHER" id="PTHR43071:SF1">
    <property type="entry name" value="2-AMINO-4-HYDROXY-6-HYDROXYMETHYLDIHYDROPTERIDINE PYROPHOSPHOKINASE"/>
    <property type="match status" value="1"/>
</dbReference>
<organism evidence="10 11">
    <name type="scientific">Staphylococcus auricularis</name>
    <dbReference type="NCBI Taxonomy" id="29379"/>
    <lineage>
        <taxon>Bacteria</taxon>
        <taxon>Bacillati</taxon>
        <taxon>Bacillota</taxon>
        <taxon>Bacilli</taxon>
        <taxon>Bacillales</taxon>
        <taxon>Staphylococcaceae</taxon>
        <taxon>Staphylococcus</taxon>
    </lineage>
</organism>
<dbReference type="EC" id="2.7.6.3" evidence="3"/>
<evidence type="ECO:0000256" key="4">
    <source>
        <dbReference type="ARBA" id="ARBA00022679"/>
    </source>
</evidence>
<keyword evidence="11" id="KW-1185">Reference proteome</keyword>
<comment type="pathway">
    <text evidence="2">Cofactor biosynthesis; tetrahydrofolate biosynthesis; 2-amino-4-hydroxy-6-hydroxymethyl-7,8-dihydropteridine diphosphate from 7,8-dihydroneopterin triphosphate: step 4/4.</text>
</comment>
<dbReference type="RefSeq" id="WP_107392755.1">
    <property type="nucleotide sequence ID" value="NZ_JAHCOE010000009.1"/>
</dbReference>
<evidence type="ECO:0000256" key="5">
    <source>
        <dbReference type="ARBA" id="ARBA00022741"/>
    </source>
</evidence>
<accession>A0ABX5IE50</accession>
<proteinExistence type="predicted"/>
<dbReference type="Proteomes" id="UP000242694">
    <property type="component" value="Unassembled WGS sequence"/>
</dbReference>
<evidence type="ECO:0000259" key="9">
    <source>
        <dbReference type="PROSITE" id="PS00794"/>
    </source>
</evidence>
<evidence type="ECO:0000256" key="8">
    <source>
        <dbReference type="ARBA" id="ARBA00022909"/>
    </source>
</evidence>
<evidence type="ECO:0000256" key="6">
    <source>
        <dbReference type="ARBA" id="ARBA00022777"/>
    </source>
</evidence>
<evidence type="ECO:0000256" key="1">
    <source>
        <dbReference type="ARBA" id="ARBA00000198"/>
    </source>
</evidence>
<dbReference type="InterPro" id="IPR035907">
    <property type="entry name" value="Hppk_sf"/>
</dbReference>
<dbReference type="EMBL" id="PZDI01000026">
    <property type="protein sequence ID" value="PTH18097.1"/>
    <property type="molecule type" value="Genomic_DNA"/>
</dbReference>